<organism evidence="2 3">
    <name type="scientific">Pseudomonas syringae pv. antirrhini</name>
    <dbReference type="NCBI Taxonomy" id="251702"/>
    <lineage>
        <taxon>Bacteria</taxon>
        <taxon>Pseudomonadati</taxon>
        <taxon>Pseudomonadota</taxon>
        <taxon>Gammaproteobacteria</taxon>
        <taxon>Pseudomonadales</taxon>
        <taxon>Pseudomonadaceae</taxon>
        <taxon>Pseudomonas</taxon>
    </lineage>
</organism>
<dbReference type="Gene3D" id="1.10.3210.40">
    <property type="match status" value="1"/>
</dbReference>
<evidence type="ECO:0000313" key="2">
    <source>
        <dbReference type="EMBL" id="KPW44711.1"/>
    </source>
</evidence>
<dbReference type="InterPro" id="IPR011119">
    <property type="entry name" value="Unchr_helicase_relaxase_TraI"/>
</dbReference>
<evidence type="ECO:0000259" key="1">
    <source>
        <dbReference type="Pfam" id="PF07514"/>
    </source>
</evidence>
<feature type="domain" description="Uncharacterised" evidence="1">
    <location>
        <begin position="1"/>
        <end position="216"/>
    </location>
</feature>
<protein>
    <recommendedName>
        <fullName evidence="1">Uncharacterized domain-containing protein</fullName>
    </recommendedName>
</protein>
<accession>A0A0P9JQK1</accession>
<name>A0A0P9JQK1_9PSED</name>
<evidence type="ECO:0000313" key="3">
    <source>
        <dbReference type="Proteomes" id="UP000050425"/>
    </source>
</evidence>
<comment type="caution">
    <text evidence="2">The sequence shown here is derived from an EMBL/GenBank/DDBJ whole genome shotgun (WGS) entry which is preliminary data.</text>
</comment>
<dbReference type="NCBIfam" id="TIGR03760">
    <property type="entry name" value="ICE_TraI_Pfluor"/>
    <property type="match status" value="1"/>
</dbReference>
<dbReference type="Proteomes" id="UP000050425">
    <property type="component" value="Unassembled WGS sequence"/>
</dbReference>
<gene>
    <name evidence="2" type="ORF">ALO88_04935</name>
</gene>
<dbReference type="Pfam" id="PF07514">
    <property type="entry name" value="TraI_2"/>
    <property type="match status" value="1"/>
</dbReference>
<proteinExistence type="predicted"/>
<dbReference type="InterPro" id="IPR022391">
    <property type="entry name" value="ICE_relaxase_PFGI-1"/>
</dbReference>
<reference evidence="2 3" key="1">
    <citation type="submission" date="2015-09" db="EMBL/GenBank/DDBJ databases">
        <title>Genome announcement of multiple Pseudomonas syringae strains.</title>
        <authorList>
            <person name="Thakur S."/>
            <person name="Wang P.W."/>
            <person name="Gong Y."/>
            <person name="Weir B.S."/>
            <person name="Guttman D.S."/>
        </authorList>
    </citation>
    <scope>NUCLEOTIDE SEQUENCE [LARGE SCALE GENOMIC DNA]</scope>
    <source>
        <strain evidence="2 3">ICMP4303</strain>
    </source>
</reference>
<dbReference type="PATRIC" id="fig|251702.3.peg.2359"/>
<dbReference type="EMBL" id="LJPT01000157">
    <property type="protein sequence ID" value="KPW44711.1"/>
    <property type="molecule type" value="Genomic_DNA"/>
</dbReference>
<dbReference type="AlphaFoldDB" id="A0A0P9JQK1"/>
<sequence length="294" mass="32145">MSTYALKIRQMYLLPIGAPPESQAAQSEAWSAASAYGALVHDLGKIAVDVNVELADGTTWHPWHGPLDQPYRFKYVKGRDYRLHGAASSLIYASVIPAKALDWLSGFPELWAQLVFAFAGQYEHADILGEIVSQADQASVAQELGGNPGRAMSAPKQSIQRQLAEGLRMLVSEKFKLNQRDGPSDGWLTQDGLWLVSKPAVDQLRAHLLSQGIEHISGRGFTTTRPHPWIESAPQPASFRWAAPAPKICSEAWGNSPDGCKTTFPGEDLLLNQSPKIDLSLTRMPCTCALKCLN</sequence>